<feature type="compositionally biased region" description="Low complexity" evidence="1">
    <location>
        <begin position="175"/>
        <end position="186"/>
    </location>
</feature>
<dbReference type="OrthoDB" id="5597648at2759"/>
<feature type="region of interest" description="Disordered" evidence="1">
    <location>
        <begin position="896"/>
        <end position="987"/>
    </location>
</feature>
<feature type="compositionally biased region" description="Polar residues" evidence="1">
    <location>
        <begin position="430"/>
        <end position="463"/>
    </location>
</feature>
<feature type="region of interest" description="Disordered" evidence="1">
    <location>
        <begin position="430"/>
        <end position="468"/>
    </location>
</feature>
<name>A0A9P6MAX3_9FUNG</name>
<feature type="compositionally biased region" description="Polar residues" evidence="1">
    <location>
        <begin position="233"/>
        <end position="252"/>
    </location>
</feature>
<feature type="region of interest" description="Disordered" evidence="1">
    <location>
        <begin position="166"/>
        <end position="252"/>
    </location>
</feature>
<feature type="region of interest" description="Disordered" evidence="1">
    <location>
        <begin position="46"/>
        <end position="77"/>
    </location>
</feature>
<feature type="compositionally biased region" description="Polar residues" evidence="1">
    <location>
        <begin position="959"/>
        <end position="969"/>
    </location>
</feature>
<proteinExistence type="predicted"/>
<protein>
    <submittedName>
        <fullName evidence="2">Uncharacterized protein</fullName>
    </submittedName>
</protein>
<comment type="caution">
    <text evidence="2">The sequence shown here is derived from an EMBL/GenBank/DDBJ whole genome shotgun (WGS) entry which is preliminary data.</text>
</comment>
<feature type="compositionally biased region" description="Polar residues" evidence="1">
    <location>
        <begin position="896"/>
        <end position="911"/>
    </location>
</feature>
<reference evidence="2" key="1">
    <citation type="journal article" date="2020" name="Fungal Divers.">
        <title>Resolving the Mortierellaceae phylogeny through synthesis of multi-gene phylogenetics and phylogenomics.</title>
        <authorList>
            <person name="Vandepol N."/>
            <person name="Liber J."/>
            <person name="Desiro A."/>
            <person name="Na H."/>
            <person name="Kennedy M."/>
            <person name="Barry K."/>
            <person name="Grigoriev I.V."/>
            <person name="Miller A.N."/>
            <person name="O'Donnell K."/>
            <person name="Stajich J.E."/>
            <person name="Bonito G."/>
        </authorList>
    </citation>
    <scope>NUCLEOTIDE SEQUENCE</scope>
    <source>
        <strain evidence="2">MES-2147</strain>
    </source>
</reference>
<dbReference type="AlphaFoldDB" id="A0A9P6MAX3"/>
<feature type="region of interest" description="Disordered" evidence="1">
    <location>
        <begin position="379"/>
        <end position="400"/>
    </location>
</feature>
<accession>A0A9P6MAX3</accession>
<feature type="region of interest" description="Disordered" evidence="1">
    <location>
        <begin position="307"/>
        <end position="333"/>
    </location>
</feature>
<evidence type="ECO:0000256" key="1">
    <source>
        <dbReference type="SAM" id="MobiDB-lite"/>
    </source>
</evidence>
<feature type="region of interest" description="Disordered" evidence="1">
    <location>
        <begin position="1"/>
        <end position="24"/>
    </location>
</feature>
<keyword evidence="3" id="KW-1185">Reference proteome</keyword>
<feature type="compositionally biased region" description="Low complexity" evidence="1">
    <location>
        <begin position="66"/>
        <end position="77"/>
    </location>
</feature>
<feature type="compositionally biased region" description="Low complexity" evidence="1">
    <location>
        <begin position="945"/>
        <end position="958"/>
    </location>
</feature>
<dbReference type="Proteomes" id="UP000749646">
    <property type="component" value="Unassembled WGS sequence"/>
</dbReference>
<evidence type="ECO:0000313" key="2">
    <source>
        <dbReference type="EMBL" id="KAF9985757.1"/>
    </source>
</evidence>
<evidence type="ECO:0000313" key="3">
    <source>
        <dbReference type="Proteomes" id="UP000749646"/>
    </source>
</evidence>
<sequence>MDTRKIPNTFAIHQSGHDSGDDLASASWDAEYEDMLDLTLTGVMPASSKPSSVSRVTETQAPKIPQGPFQGSPSPSPYSTMQNFGEHKGSNILSSSSDLDQKDAARGWGTLSSWINTAVSTVSEVIENPNVVVSKAHTLGQGLRNVATEQIDRVYESLDPEYEYQKERQLKHEQQQQIHQPEQANQLWVSSRPQDRSSSTLPRQEEQQTASESNECSTPDRVGSLHSQHESPGLQTAPTSRSKSSTLNTSTKMALSGGNLIIKDDTTINSGDDRWEDDAWGDNWDTPVEMESATSVSTDLVLQKESSAAALDHDSARQLPETRTPLPPIEPQNCQGYDEQVERACLPSDTRNVKDLFSMESPATSVTRSTATARNLALPPVHQENDQPEQPSQRRPSSDLRPAEALFSTLDFASNALGSAVLEVHRKVTQASQSQSSKNNVASQLRPTSPAWSNTQQPSSNEPPSGREVFDKMDRLTLTNPSLESVGGNVVSTGLGALESLGKRAVDAISDVRRAGHLSHAQNGSHGFPDTSEDVGPYKIPSTMNLASLFEGAGGRAHLVSMRSVASTTTSRVAALVANRSDLQEMGQFDELEEVLGPISLDSAVADLTVDILAGHKDFRSMVSLLEKMGVQGTSHLRLLRNGTRKLTTLVPDSVNAFEQEWHNHQSRASERDFFARLPIRKFFESRLLSIYFDGIRSISQFTHRTCDQALKLTENFHSRLAEKIDSSVPSAPGVSSIGVERPPPLLLARLLQQFLGSLIAELRFITKMYCMTLDAVLQTAKGFTTPLDRLDWEDLAMGTHNVKDKLIESDSQEAVGFIHSGAICIMGVLKNELIVDVLQGKLVPKARVSRPKQLELTPVTPALPAFLSSPTLFTKTMAQSTPSSTLSVTTRILRSSSLEPNSEQSPGQTQHKGHVTRARVLSQPAAPAGTSSPMTPGLKDTTHPLLSAARRPSSASSQNVSRPTQSSARPVLRDEDFFSILNETSR</sequence>
<organism evidence="2 3">
    <name type="scientific">Modicella reniformis</name>
    <dbReference type="NCBI Taxonomy" id="1440133"/>
    <lineage>
        <taxon>Eukaryota</taxon>
        <taxon>Fungi</taxon>
        <taxon>Fungi incertae sedis</taxon>
        <taxon>Mucoromycota</taxon>
        <taxon>Mortierellomycotina</taxon>
        <taxon>Mortierellomycetes</taxon>
        <taxon>Mortierellales</taxon>
        <taxon>Mortierellaceae</taxon>
        <taxon>Modicella</taxon>
    </lineage>
</organism>
<feature type="compositionally biased region" description="Polar residues" evidence="1">
    <location>
        <begin position="48"/>
        <end position="60"/>
    </location>
</feature>
<gene>
    <name evidence="2" type="ORF">BGZ65_009962</name>
</gene>
<feature type="compositionally biased region" description="Polar residues" evidence="1">
    <location>
        <begin position="187"/>
        <end position="217"/>
    </location>
</feature>
<dbReference type="EMBL" id="JAAAHW010003278">
    <property type="protein sequence ID" value="KAF9985757.1"/>
    <property type="molecule type" value="Genomic_DNA"/>
</dbReference>